<protein>
    <recommendedName>
        <fullName evidence="3">DsbA family protein</fullName>
    </recommendedName>
</protein>
<dbReference type="InterPro" id="IPR036249">
    <property type="entry name" value="Thioredoxin-like_sf"/>
</dbReference>
<dbReference type="Gene3D" id="1.10.472.60">
    <property type="entry name" value="putative protein disulfide isomerase domain"/>
    <property type="match status" value="1"/>
</dbReference>
<dbReference type="SUPFAM" id="SSF52833">
    <property type="entry name" value="Thioredoxin-like"/>
    <property type="match status" value="1"/>
</dbReference>
<organism evidence="1 2">
    <name type="scientific">Methylocaldum szegediense</name>
    <dbReference type="NCBI Taxonomy" id="73780"/>
    <lineage>
        <taxon>Bacteria</taxon>
        <taxon>Pseudomonadati</taxon>
        <taxon>Pseudomonadota</taxon>
        <taxon>Gammaproteobacteria</taxon>
        <taxon>Methylococcales</taxon>
        <taxon>Methylococcaceae</taxon>
        <taxon>Methylocaldum</taxon>
    </lineage>
</organism>
<proteinExistence type="predicted"/>
<dbReference type="Pfam" id="PF13743">
    <property type="entry name" value="Thioredoxin_5"/>
    <property type="match status" value="1"/>
</dbReference>
<dbReference type="PANTHER" id="PTHR13887:SF54">
    <property type="entry name" value="DSBA FAMILY PROTEIN"/>
    <property type="match status" value="1"/>
</dbReference>
<dbReference type="PANTHER" id="PTHR13887">
    <property type="entry name" value="GLUTATHIONE S-TRANSFERASE KAPPA"/>
    <property type="match status" value="1"/>
</dbReference>
<evidence type="ECO:0000313" key="1">
    <source>
        <dbReference type="EMBL" id="CAI8763956.1"/>
    </source>
</evidence>
<keyword evidence="2" id="KW-1185">Reference proteome</keyword>
<evidence type="ECO:0000313" key="2">
    <source>
        <dbReference type="Proteomes" id="UP001162030"/>
    </source>
</evidence>
<gene>
    <name evidence="1" type="ORF">MSZNOR_0898</name>
</gene>
<reference evidence="1 2" key="1">
    <citation type="submission" date="2023-03" db="EMBL/GenBank/DDBJ databases">
        <authorList>
            <person name="Pearce D."/>
        </authorList>
    </citation>
    <scope>NUCLEOTIDE SEQUENCE [LARGE SCALE GENOMIC DNA]</scope>
    <source>
        <strain evidence="1">Msz</strain>
    </source>
</reference>
<dbReference type="Proteomes" id="UP001162030">
    <property type="component" value="Chromosome"/>
</dbReference>
<accession>A0ABM9HY60</accession>
<evidence type="ECO:0008006" key="3">
    <source>
        <dbReference type="Google" id="ProtNLM"/>
    </source>
</evidence>
<dbReference type="Gene3D" id="3.40.30.10">
    <property type="entry name" value="Glutaredoxin"/>
    <property type="match status" value="1"/>
</dbReference>
<sequence length="217" mass="24665">MVKAVLTNRPNAAGPVLLYFHDPMCSWCWAFRPVWQRVKSGLPAGVEIEQFLGGLAPDSTVPMPAEMREKIQGTWRTIERSVPGTRFNFDFWEKCVPRRSTYPACRAVIAARRQGADFEEAMIFAIQRAYYLQARNPSNDSTLIELAEEAGLDKDLFEANLRHPDTQVELLEEIRCTREFGVRGFPTLLLSHGREYSEIPVNYRDPEPILAAIAAHL</sequence>
<dbReference type="EMBL" id="OX458333">
    <property type="protein sequence ID" value="CAI8763956.1"/>
    <property type="molecule type" value="Genomic_DNA"/>
</dbReference>
<name>A0ABM9HY60_9GAMM</name>
<dbReference type="RefSeq" id="WP_036269311.1">
    <property type="nucleotide sequence ID" value="NZ_OX458333.1"/>
</dbReference>
<dbReference type="CDD" id="cd03025">
    <property type="entry name" value="DsbA_FrnE_like"/>
    <property type="match status" value="1"/>
</dbReference>